<dbReference type="PANTHER" id="PTHR44366">
    <property type="entry name" value="UDP-N-ACETYLGLUCOSAMINE--PEPTIDE N-ACETYLGLUCOSAMINYLTRANSFERASE 110 KDA SUBUNIT"/>
    <property type="match status" value="1"/>
</dbReference>
<dbReference type="InterPro" id="IPR011990">
    <property type="entry name" value="TPR-like_helical_dom_sf"/>
</dbReference>
<dbReference type="EMBL" id="UINC01093349">
    <property type="protein sequence ID" value="SVC47710.1"/>
    <property type="molecule type" value="Genomic_DNA"/>
</dbReference>
<feature type="non-terminal residue" evidence="1">
    <location>
        <position position="329"/>
    </location>
</feature>
<dbReference type="GO" id="GO:0006493">
    <property type="term" value="P:protein O-linked glycosylation"/>
    <property type="evidence" value="ECO:0007669"/>
    <property type="project" value="InterPro"/>
</dbReference>
<gene>
    <name evidence="1" type="ORF">METZ01_LOCUS300564</name>
</gene>
<dbReference type="AlphaFoldDB" id="A0A382MGD7"/>
<organism evidence="1">
    <name type="scientific">marine metagenome</name>
    <dbReference type="NCBI Taxonomy" id="408172"/>
    <lineage>
        <taxon>unclassified sequences</taxon>
        <taxon>metagenomes</taxon>
        <taxon>ecological metagenomes</taxon>
    </lineage>
</organism>
<reference evidence="1" key="1">
    <citation type="submission" date="2018-05" db="EMBL/GenBank/DDBJ databases">
        <authorList>
            <person name="Lanie J.A."/>
            <person name="Ng W.-L."/>
            <person name="Kazmierczak K.M."/>
            <person name="Andrzejewski T.M."/>
            <person name="Davidsen T.M."/>
            <person name="Wayne K.J."/>
            <person name="Tettelin H."/>
            <person name="Glass J.I."/>
            <person name="Rusch D."/>
            <person name="Podicherti R."/>
            <person name="Tsui H.-C.T."/>
            <person name="Winkler M.E."/>
        </authorList>
    </citation>
    <scope>NUCLEOTIDE SEQUENCE</scope>
</reference>
<proteinExistence type="predicted"/>
<dbReference type="SMART" id="SM00028">
    <property type="entry name" value="TPR"/>
    <property type="match status" value="7"/>
</dbReference>
<dbReference type="GO" id="GO:0097363">
    <property type="term" value="F:protein O-acetylglucosaminyltransferase activity"/>
    <property type="evidence" value="ECO:0007669"/>
    <property type="project" value="TreeGrafter"/>
</dbReference>
<evidence type="ECO:0000313" key="1">
    <source>
        <dbReference type="EMBL" id="SVC47710.1"/>
    </source>
</evidence>
<dbReference type="InterPro" id="IPR037919">
    <property type="entry name" value="OGT"/>
</dbReference>
<dbReference type="InterPro" id="IPR019734">
    <property type="entry name" value="TPR_rpt"/>
</dbReference>
<dbReference type="Gene3D" id="1.25.40.10">
    <property type="entry name" value="Tetratricopeptide repeat domain"/>
    <property type="match status" value="4"/>
</dbReference>
<dbReference type="Pfam" id="PF13181">
    <property type="entry name" value="TPR_8"/>
    <property type="match status" value="4"/>
</dbReference>
<sequence length="329" mass="38112">MLKRFCRSQILFIVVCLITLEFPITSVCQLEVGAEESTVKDYLERGKRYIEMELYDQAITEFHQILQINLNHSETYYCIGNAYRYQNMIDKAVDAYQHVLALKASKKIHGLTYLHLGTLYNEQGKFSDAEKYCKIAVEMLPKMAKAYTNLGDIYLQRRNFNLAISCYQKAIGLDPDAVEPYTGLGRIYLKQNQLDLAIKYCKDAIQRDTFTSGNYYNLAQAYRRSHKLEEAKGQIELFSRVKAYEEQVYSYREALQFSPNNQHLYLKLAEIYEKAGDTEAAIHAYQASITLNPEFQIGYQRLGNIYMQQDKLDLAKSHLLKAIQIDPTL</sequence>
<dbReference type="PROSITE" id="PS50005">
    <property type="entry name" value="TPR"/>
    <property type="match status" value="6"/>
</dbReference>
<name>A0A382MGD7_9ZZZZ</name>
<accession>A0A382MGD7</accession>
<dbReference type="SUPFAM" id="SSF48452">
    <property type="entry name" value="TPR-like"/>
    <property type="match status" value="2"/>
</dbReference>
<dbReference type="PANTHER" id="PTHR44366:SF1">
    <property type="entry name" value="UDP-N-ACETYLGLUCOSAMINE--PEPTIDE N-ACETYLGLUCOSAMINYLTRANSFERASE 110 KDA SUBUNIT"/>
    <property type="match status" value="1"/>
</dbReference>
<protein>
    <submittedName>
        <fullName evidence="1">Uncharacterized protein</fullName>
    </submittedName>
</protein>
<dbReference type="Pfam" id="PF00515">
    <property type="entry name" value="TPR_1"/>
    <property type="match status" value="1"/>
</dbReference>
<dbReference type="PROSITE" id="PS50293">
    <property type="entry name" value="TPR_REGION"/>
    <property type="match status" value="2"/>
</dbReference>